<sequence>MFIMNINFRKLATITVLSMTLCLGLNSCSGSDDDGGTEEQMIQDDGDGDGSGGDNPIDLSGNFSAIIDGEAFIPNEVTASKITVDNEIGLTLGATDGDKYLFSIVIRAASNSTIPSLDPGTYNFDNNAYSIVVKTNADGSQAYTSTIVDGGSGTFTITSHDRVAKTISGSFAFVSTNVDNNIDFNVTNGAFNMEYITN</sequence>
<dbReference type="EMBL" id="BKCF01000001">
    <property type="protein sequence ID" value="GEQ85269.1"/>
    <property type="molecule type" value="Genomic_DNA"/>
</dbReference>
<dbReference type="Proteomes" id="UP000326994">
    <property type="component" value="Unassembled WGS sequence"/>
</dbReference>
<gene>
    <name evidence="2" type="ORF">ULMS_07770</name>
</gene>
<comment type="caution">
    <text evidence="2">The sequence shown here is derived from an EMBL/GenBank/DDBJ whole genome shotgun (WGS) entry which is preliminary data.</text>
</comment>
<feature type="compositionally biased region" description="Acidic residues" evidence="1">
    <location>
        <begin position="33"/>
        <end position="48"/>
    </location>
</feature>
<name>A0A5J4FYL9_9FLAO</name>
<dbReference type="InterPro" id="IPR046219">
    <property type="entry name" value="DUF6252"/>
</dbReference>
<accession>A0A5J4FYL9</accession>
<proteinExistence type="predicted"/>
<keyword evidence="3" id="KW-1185">Reference proteome</keyword>
<protein>
    <submittedName>
        <fullName evidence="2">Uncharacterized protein</fullName>
    </submittedName>
</protein>
<feature type="region of interest" description="Disordered" evidence="1">
    <location>
        <begin position="33"/>
        <end position="55"/>
    </location>
</feature>
<evidence type="ECO:0000256" key="1">
    <source>
        <dbReference type="SAM" id="MobiDB-lite"/>
    </source>
</evidence>
<organism evidence="2 3">
    <name type="scientific">Patiriisocius marinistellae</name>
    <dbReference type="NCBI Taxonomy" id="2494560"/>
    <lineage>
        <taxon>Bacteria</taxon>
        <taxon>Pseudomonadati</taxon>
        <taxon>Bacteroidota</taxon>
        <taxon>Flavobacteriia</taxon>
        <taxon>Flavobacteriales</taxon>
        <taxon>Flavobacteriaceae</taxon>
        <taxon>Patiriisocius</taxon>
    </lineage>
</organism>
<evidence type="ECO:0000313" key="2">
    <source>
        <dbReference type="EMBL" id="GEQ85269.1"/>
    </source>
</evidence>
<reference evidence="2 3" key="1">
    <citation type="submission" date="2019-08" db="EMBL/GenBank/DDBJ databases">
        <title>Ulvibacter marinistellae sp. nov., isolated from a starfish, Patiria pectinifera.</title>
        <authorList>
            <person name="Kawano K."/>
            <person name="Ushijima N."/>
            <person name="Kihara M."/>
            <person name="Itoh H."/>
        </authorList>
    </citation>
    <scope>NUCLEOTIDE SEQUENCE [LARGE SCALE GENOMIC DNA]</scope>
    <source>
        <strain evidence="2 3">KK4</strain>
    </source>
</reference>
<dbReference type="AlphaFoldDB" id="A0A5J4FYL9"/>
<evidence type="ECO:0000313" key="3">
    <source>
        <dbReference type="Proteomes" id="UP000326994"/>
    </source>
</evidence>
<dbReference type="Pfam" id="PF19765">
    <property type="entry name" value="DUF6252"/>
    <property type="match status" value="1"/>
</dbReference>